<dbReference type="Gene3D" id="3.40.1550.10">
    <property type="entry name" value="CheC-like"/>
    <property type="match status" value="1"/>
</dbReference>
<organism evidence="3">
    <name type="scientific">hydrothermal vent metagenome</name>
    <dbReference type="NCBI Taxonomy" id="652676"/>
    <lineage>
        <taxon>unclassified sequences</taxon>
        <taxon>metagenomes</taxon>
        <taxon>ecological metagenomes</taxon>
    </lineage>
</organism>
<dbReference type="SUPFAM" id="SSF103039">
    <property type="entry name" value="CheC-like"/>
    <property type="match status" value="1"/>
</dbReference>
<evidence type="ECO:0000313" key="3">
    <source>
        <dbReference type="EMBL" id="SFV59340.1"/>
    </source>
</evidence>
<dbReference type="GO" id="GO:0006935">
    <property type="term" value="P:chemotaxis"/>
    <property type="evidence" value="ECO:0007669"/>
    <property type="project" value="UniProtKB-KW"/>
</dbReference>
<evidence type="ECO:0000259" key="2">
    <source>
        <dbReference type="Pfam" id="PF13690"/>
    </source>
</evidence>
<gene>
    <name evidence="3" type="ORF">MNB_SM-4-1456</name>
</gene>
<dbReference type="Pfam" id="PF13690">
    <property type="entry name" value="CheX"/>
    <property type="match status" value="1"/>
</dbReference>
<keyword evidence="1" id="KW-0145">Chemotaxis</keyword>
<dbReference type="InterPro" id="IPR028051">
    <property type="entry name" value="CheX-like_dom"/>
</dbReference>
<evidence type="ECO:0000256" key="1">
    <source>
        <dbReference type="ARBA" id="ARBA00022500"/>
    </source>
</evidence>
<dbReference type="AlphaFoldDB" id="A0A1W1C0H3"/>
<dbReference type="EMBL" id="FPHF01000049">
    <property type="protein sequence ID" value="SFV59340.1"/>
    <property type="molecule type" value="Genomic_DNA"/>
</dbReference>
<feature type="domain" description="Chemotaxis phosphatase CheX-like" evidence="2">
    <location>
        <begin position="39"/>
        <end position="125"/>
    </location>
</feature>
<sequence length="142" mass="16134">MLTTIKKAAENFCIHQIRESHSVSEGFSKKRTLIAYIDIDVEDGTKHRVYIASDEAFMQRVSYLFLEEEESDEETLIDMTLETANLIIGSAKVIAEELAENPYTISTPHFIKIGTFDLEHDSAQTITINQDEITIAIKELHD</sequence>
<name>A0A1W1C0H3_9ZZZZ</name>
<accession>A0A1W1C0H3</accession>
<proteinExistence type="predicted"/>
<reference evidence="3" key="1">
    <citation type="submission" date="2016-10" db="EMBL/GenBank/DDBJ databases">
        <authorList>
            <person name="de Groot N.N."/>
        </authorList>
    </citation>
    <scope>NUCLEOTIDE SEQUENCE</scope>
</reference>
<dbReference type="InterPro" id="IPR028976">
    <property type="entry name" value="CheC-like_sf"/>
</dbReference>
<protein>
    <recommendedName>
        <fullName evidence="2">Chemotaxis phosphatase CheX-like domain-containing protein</fullName>
    </recommendedName>
</protein>